<dbReference type="InterPro" id="IPR029058">
    <property type="entry name" value="AB_hydrolase_fold"/>
</dbReference>
<gene>
    <name evidence="2" type="ORF">DBO85_01925</name>
</gene>
<dbReference type="PANTHER" id="PTHR46438">
    <property type="entry name" value="ALPHA/BETA-HYDROLASES SUPERFAMILY PROTEIN"/>
    <property type="match status" value="1"/>
</dbReference>
<dbReference type="AlphaFoldDB" id="A0A2T5PFB8"/>
<evidence type="ECO:0000313" key="2">
    <source>
        <dbReference type="EMBL" id="PTU76423.1"/>
    </source>
</evidence>
<dbReference type="EMBL" id="QASN01000002">
    <property type="protein sequence ID" value="PTU76423.1"/>
    <property type="molecule type" value="Genomic_DNA"/>
</dbReference>
<dbReference type="Gene3D" id="3.40.50.1820">
    <property type="entry name" value="alpha/beta hydrolase"/>
    <property type="match status" value="1"/>
</dbReference>
<proteinExistence type="predicted"/>
<dbReference type="GO" id="GO:0016787">
    <property type="term" value="F:hydrolase activity"/>
    <property type="evidence" value="ECO:0007669"/>
    <property type="project" value="UniProtKB-KW"/>
</dbReference>
<dbReference type="InterPro" id="IPR000073">
    <property type="entry name" value="AB_hydrolase_1"/>
</dbReference>
<evidence type="ECO:0000259" key="1">
    <source>
        <dbReference type="Pfam" id="PF00561"/>
    </source>
</evidence>
<name>A0A2T5PFB8_9PSED</name>
<keyword evidence="3" id="KW-1185">Reference proteome</keyword>
<reference evidence="2 3" key="1">
    <citation type="submission" date="2018-04" db="EMBL/GenBank/DDBJ databases">
        <title>Pseudomonas sp. nov., isolated from mangrove soil.</title>
        <authorList>
            <person name="Chen C."/>
        </authorList>
    </citation>
    <scope>NUCLEOTIDE SEQUENCE [LARGE SCALE GENOMIC DNA]</scope>
    <source>
        <strain evidence="2 3">TC-11</strain>
    </source>
</reference>
<accession>A0A2T5PFB8</accession>
<dbReference type="PANTHER" id="PTHR46438:SF11">
    <property type="entry name" value="LIPASE-RELATED"/>
    <property type="match status" value="1"/>
</dbReference>
<dbReference type="RefSeq" id="WP_108104742.1">
    <property type="nucleotide sequence ID" value="NZ_QASN01000002.1"/>
</dbReference>
<organism evidence="2 3">
    <name type="scientific">Pseudomonas mangrovi</name>
    <dbReference type="NCBI Taxonomy" id="2161748"/>
    <lineage>
        <taxon>Bacteria</taxon>
        <taxon>Pseudomonadati</taxon>
        <taxon>Pseudomonadota</taxon>
        <taxon>Gammaproteobacteria</taxon>
        <taxon>Pseudomonadales</taxon>
        <taxon>Pseudomonadaceae</taxon>
        <taxon>Pseudomonas</taxon>
    </lineage>
</organism>
<dbReference type="PRINTS" id="PR00111">
    <property type="entry name" value="ABHYDROLASE"/>
</dbReference>
<sequence length="314" mass="34943">MKTFAKLLGYLLLLLGVLFATFVALTWAPDVPVEELKAKWAPEPSQFIEVEGMQVHVRDQGLRDGEVLVLLHGTSASLHTWEDWVAGLQDRYRVISLDLPGFGLTGPFPDGDYRLAHYSAFLAKVLDRLEVPRASIAGNSFGGQLAWQFTVDHPERVERLVLVDASGYPRESTSVPLGFRLASTPGLEPIMARILPRSLVESSVRNVYGDPSKPSEALIDRYYDLARREGNRAALRARFQQGAIGVDPTRIREIKAPTLIIWGGRDGLVAPINAERFHKDIEGSRLVMFDELGHVPHEEDPQRTLAATLEFLAE</sequence>
<keyword evidence="2" id="KW-0378">Hydrolase</keyword>
<comment type="caution">
    <text evidence="2">The sequence shown here is derived from an EMBL/GenBank/DDBJ whole genome shotgun (WGS) entry which is preliminary data.</text>
</comment>
<dbReference type="SUPFAM" id="SSF53474">
    <property type="entry name" value="alpha/beta-Hydrolases"/>
    <property type="match status" value="1"/>
</dbReference>
<dbReference type="Proteomes" id="UP000244064">
    <property type="component" value="Unassembled WGS sequence"/>
</dbReference>
<evidence type="ECO:0000313" key="3">
    <source>
        <dbReference type="Proteomes" id="UP000244064"/>
    </source>
</evidence>
<feature type="domain" description="AB hydrolase-1" evidence="1">
    <location>
        <begin position="67"/>
        <end position="301"/>
    </location>
</feature>
<dbReference type="Pfam" id="PF00561">
    <property type="entry name" value="Abhydrolase_1"/>
    <property type="match status" value="1"/>
</dbReference>
<dbReference type="OrthoDB" id="2086224at2"/>
<protein>
    <submittedName>
        <fullName evidence="2">Alpha/beta hydrolase</fullName>
    </submittedName>
</protein>